<keyword evidence="7" id="KW-0472">Membrane</keyword>
<evidence type="ECO:0000256" key="7">
    <source>
        <dbReference type="SAM" id="Phobius"/>
    </source>
</evidence>
<comment type="caution">
    <text evidence="10">The sequence shown here is derived from an EMBL/GenBank/DDBJ whole genome shotgun (WGS) entry which is preliminary data.</text>
</comment>
<dbReference type="InterPro" id="IPR015500">
    <property type="entry name" value="Peptidase_S8_subtilisin-rel"/>
</dbReference>
<comment type="similarity">
    <text evidence="1 5">Belongs to the peptidase S8 family.</text>
</comment>
<accession>A0A7X5UUG9</accession>
<feature type="transmembrane region" description="Helical" evidence="7">
    <location>
        <begin position="363"/>
        <end position="384"/>
    </location>
</feature>
<name>A0A7X5UUG9_9PSEU</name>
<dbReference type="PANTHER" id="PTHR43806">
    <property type="entry name" value="PEPTIDASE S8"/>
    <property type="match status" value="1"/>
</dbReference>
<feature type="region of interest" description="Disordered" evidence="6">
    <location>
        <begin position="391"/>
        <end position="428"/>
    </location>
</feature>
<dbReference type="PROSITE" id="PS51892">
    <property type="entry name" value="SUBTILASE"/>
    <property type="match status" value="1"/>
</dbReference>
<keyword evidence="3" id="KW-0378">Hydrolase</keyword>
<evidence type="ECO:0000256" key="6">
    <source>
        <dbReference type="SAM" id="MobiDB-lite"/>
    </source>
</evidence>
<feature type="signal peptide" evidence="8">
    <location>
        <begin position="1"/>
        <end position="29"/>
    </location>
</feature>
<protein>
    <submittedName>
        <fullName evidence="10">Type VII secretion-associated serine protease mycosin</fullName>
    </submittedName>
</protein>
<gene>
    <name evidence="10" type="ORF">FHU38_004878</name>
</gene>
<evidence type="ECO:0000256" key="2">
    <source>
        <dbReference type="ARBA" id="ARBA00022670"/>
    </source>
</evidence>
<evidence type="ECO:0000313" key="11">
    <source>
        <dbReference type="Proteomes" id="UP000545493"/>
    </source>
</evidence>
<proteinExistence type="inferred from homology"/>
<feature type="chain" id="PRO_5030553114" evidence="8">
    <location>
        <begin position="30"/>
        <end position="428"/>
    </location>
</feature>
<evidence type="ECO:0000313" key="10">
    <source>
        <dbReference type="EMBL" id="NIJ14477.1"/>
    </source>
</evidence>
<dbReference type="Proteomes" id="UP000545493">
    <property type="component" value="Unassembled WGS sequence"/>
</dbReference>
<reference evidence="10 11" key="1">
    <citation type="submission" date="2020-03" db="EMBL/GenBank/DDBJ databases">
        <title>Sequencing the genomes of 1000 actinobacteria strains.</title>
        <authorList>
            <person name="Klenk H.-P."/>
        </authorList>
    </citation>
    <scope>NUCLEOTIDE SEQUENCE [LARGE SCALE GENOMIC DNA]</scope>
    <source>
        <strain evidence="10 11">DSM 45685</strain>
    </source>
</reference>
<evidence type="ECO:0000256" key="3">
    <source>
        <dbReference type="ARBA" id="ARBA00022801"/>
    </source>
</evidence>
<dbReference type="Gene3D" id="3.40.50.200">
    <property type="entry name" value="Peptidase S8/S53 domain"/>
    <property type="match status" value="1"/>
</dbReference>
<dbReference type="GO" id="GO:0004252">
    <property type="term" value="F:serine-type endopeptidase activity"/>
    <property type="evidence" value="ECO:0007669"/>
    <property type="project" value="InterPro"/>
</dbReference>
<dbReference type="EMBL" id="JAAOYM010000002">
    <property type="protein sequence ID" value="NIJ14477.1"/>
    <property type="molecule type" value="Genomic_DNA"/>
</dbReference>
<keyword evidence="4" id="KW-0720">Serine protease</keyword>
<dbReference type="InterPro" id="IPR000209">
    <property type="entry name" value="Peptidase_S8/S53_dom"/>
</dbReference>
<dbReference type="InterPro" id="IPR050131">
    <property type="entry name" value="Peptidase_S8_subtilisin-like"/>
</dbReference>
<dbReference type="GO" id="GO:0006508">
    <property type="term" value="P:proteolysis"/>
    <property type="evidence" value="ECO:0007669"/>
    <property type="project" value="UniProtKB-KW"/>
</dbReference>
<evidence type="ECO:0000259" key="9">
    <source>
        <dbReference type="Pfam" id="PF00082"/>
    </source>
</evidence>
<evidence type="ECO:0000256" key="4">
    <source>
        <dbReference type="ARBA" id="ARBA00022825"/>
    </source>
</evidence>
<dbReference type="RefSeq" id="WP_167176659.1">
    <property type="nucleotide sequence ID" value="NZ_JAAOYM010000002.1"/>
</dbReference>
<feature type="domain" description="Peptidase S8/S53" evidence="9">
    <location>
        <begin position="61"/>
        <end position="318"/>
    </location>
</feature>
<dbReference type="PRINTS" id="PR00723">
    <property type="entry name" value="SUBTILISIN"/>
</dbReference>
<comment type="caution">
    <text evidence="5">Lacks conserved residue(s) required for the propagation of feature annotation.</text>
</comment>
<evidence type="ECO:0000256" key="1">
    <source>
        <dbReference type="ARBA" id="ARBA00011073"/>
    </source>
</evidence>
<dbReference type="AlphaFoldDB" id="A0A7X5UUG9"/>
<dbReference type="SUPFAM" id="SSF52743">
    <property type="entry name" value="Subtilisin-like"/>
    <property type="match status" value="1"/>
</dbReference>
<keyword evidence="7" id="KW-0812">Transmembrane</keyword>
<dbReference type="Pfam" id="PF00082">
    <property type="entry name" value="Peptidase_S8"/>
    <property type="match status" value="1"/>
</dbReference>
<keyword evidence="7" id="KW-1133">Transmembrane helix</keyword>
<dbReference type="PANTHER" id="PTHR43806:SF11">
    <property type="entry name" value="CEREVISIN-RELATED"/>
    <property type="match status" value="1"/>
</dbReference>
<organism evidence="10 11">
    <name type="scientific">Saccharomonospora amisosensis</name>
    <dbReference type="NCBI Taxonomy" id="1128677"/>
    <lineage>
        <taxon>Bacteria</taxon>
        <taxon>Bacillati</taxon>
        <taxon>Actinomycetota</taxon>
        <taxon>Actinomycetes</taxon>
        <taxon>Pseudonocardiales</taxon>
        <taxon>Pseudonocardiaceae</taxon>
        <taxon>Saccharomonospora</taxon>
    </lineage>
</organism>
<keyword evidence="8" id="KW-0732">Signal</keyword>
<keyword evidence="11" id="KW-1185">Reference proteome</keyword>
<evidence type="ECO:0000256" key="8">
    <source>
        <dbReference type="SAM" id="SignalP"/>
    </source>
</evidence>
<sequence>MPLKNFLRLTLAATIGGITLLAAPNPVAAQQQCVQPGAEITPVPWAQQLLSPDRAWPMSTGAGQRVAVVSTGIATHPQLAGRVTDSIDLAPADQRSDSSGAADCLGTGTGVAGIVAARSTDSVGFHGVAPDARLLSAKVVGDRFPTGAGESVAPDLLASAIEWATDQGATVIAVPTITYEDSTALRQAVRRAMDSDVVLVAATGELTSTTPFGLTPYPAAYDGVLGVSGIGRDGLITNASRPDHVDLVAPGYEVLTTFPQRGLGEMSGSAFATGYVAGTVALARSYHPDSPAAEIVRRLRATAAPAPEGAGSTNYGEGLVNPYQAVVENLVSGDPAELPAMSRTTMSKEERARAQAQADSDQLAFGLAGAAAALAAVVTIAVVFGPRGRRRGWRSGLAELPQDRPEDELPEPPVELFGDRSARPSPGR</sequence>
<keyword evidence="2 10" id="KW-0645">Protease</keyword>
<evidence type="ECO:0000256" key="5">
    <source>
        <dbReference type="PROSITE-ProRule" id="PRU01240"/>
    </source>
</evidence>
<dbReference type="InterPro" id="IPR036852">
    <property type="entry name" value="Peptidase_S8/S53_dom_sf"/>
</dbReference>